<evidence type="ECO:0000256" key="3">
    <source>
        <dbReference type="SAM" id="SignalP"/>
    </source>
</evidence>
<dbReference type="EMBL" id="JBICBT010000987">
    <property type="protein sequence ID" value="KAL3089229.1"/>
    <property type="molecule type" value="Genomic_DNA"/>
</dbReference>
<dbReference type="Proteomes" id="UP001620626">
    <property type="component" value="Unassembled WGS sequence"/>
</dbReference>
<feature type="signal peptide" evidence="3">
    <location>
        <begin position="1"/>
        <end position="32"/>
    </location>
</feature>
<organism evidence="4 5">
    <name type="scientific">Heterodera trifolii</name>
    <dbReference type="NCBI Taxonomy" id="157864"/>
    <lineage>
        <taxon>Eukaryota</taxon>
        <taxon>Metazoa</taxon>
        <taxon>Ecdysozoa</taxon>
        <taxon>Nematoda</taxon>
        <taxon>Chromadorea</taxon>
        <taxon>Rhabditida</taxon>
        <taxon>Tylenchina</taxon>
        <taxon>Tylenchomorpha</taxon>
        <taxon>Tylenchoidea</taxon>
        <taxon>Heteroderidae</taxon>
        <taxon>Heteroderinae</taxon>
        <taxon>Heterodera</taxon>
    </lineage>
</organism>
<keyword evidence="2" id="KW-1133">Transmembrane helix</keyword>
<reference evidence="4 5" key="1">
    <citation type="submission" date="2024-10" db="EMBL/GenBank/DDBJ databases">
        <authorList>
            <person name="Kim D."/>
        </authorList>
    </citation>
    <scope>NUCLEOTIDE SEQUENCE [LARGE SCALE GENOMIC DNA]</scope>
    <source>
        <strain evidence="4">BH-2024</strain>
    </source>
</reference>
<feature type="transmembrane region" description="Helical" evidence="2">
    <location>
        <begin position="247"/>
        <end position="268"/>
    </location>
</feature>
<comment type="caution">
    <text evidence="4">The sequence shown here is derived from an EMBL/GenBank/DDBJ whole genome shotgun (WGS) entry which is preliminary data.</text>
</comment>
<sequence length="290" mass="32682">MLASNSPVFRPLFLLSFLPLLLFHFCPSSTSSSSVPKRIKPPPPAEESPKRAPVTNRSSGNRMCPLNEHVVCNEMSELQSVRCVCTMFGSESPAPEQTCSKLLNSSLYVEASSVKLRLSDSFFPATPPSAADDDHSTATSNWADNFLEEKFKTQLAWHFKINKKNILFLRLRCQEDGNVIVQFIVLRRIHREQPPFSAKDDLIDADTVVRRIRGMRELQNSGGVEIMHVEKVDELIPVEVDVDNSRLIFQAVIVGMFIVLTSLCGCWLSCRKKRPEDEGYEDVVQQPDKV</sequence>
<keyword evidence="3" id="KW-0732">Signal</keyword>
<dbReference type="AlphaFoldDB" id="A0ABD2JFB1"/>
<proteinExistence type="predicted"/>
<feature type="region of interest" description="Disordered" evidence="1">
    <location>
        <begin position="29"/>
        <end position="60"/>
    </location>
</feature>
<keyword evidence="5" id="KW-1185">Reference proteome</keyword>
<keyword evidence="2" id="KW-0812">Transmembrane</keyword>
<name>A0ABD2JFB1_9BILA</name>
<evidence type="ECO:0000313" key="4">
    <source>
        <dbReference type="EMBL" id="KAL3089229.1"/>
    </source>
</evidence>
<gene>
    <name evidence="4" type="ORF">niasHT_021173</name>
</gene>
<evidence type="ECO:0000256" key="2">
    <source>
        <dbReference type="SAM" id="Phobius"/>
    </source>
</evidence>
<accession>A0ABD2JFB1</accession>
<protein>
    <submittedName>
        <fullName evidence="4">Uncharacterized protein</fullName>
    </submittedName>
</protein>
<evidence type="ECO:0000256" key="1">
    <source>
        <dbReference type="SAM" id="MobiDB-lite"/>
    </source>
</evidence>
<keyword evidence="2" id="KW-0472">Membrane</keyword>
<feature type="chain" id="PRO_5044839251" evidence="3">
    <location>
        <begin position="33"/>
        <end position="290"/>
    </location>
</feature>
<evidence type="ECO:0000313" key="5">
    <source>
        <dbReference type="Proteomes" id="UP001620626"/>
    </source>
</evidence>